<sequence>MPQTTPDDHGDDPGAAPPHATPRAPGHPAKKTHPPRLDQHGEAGAEDTPTDPADDAGHGNNLEAPTSDEGA</sequence>
<evidence type="ECO:0000313" key="3">
    <source>
        <dbReference type="Proteomes" id="UP001595797"/>
    </source>
</evidence>
<feature type="compositionally biased region" description="Acidic residues" evidence="1">
    <location>
        <begin position="44"/>
        <end position="54"/>
    </location>
</feature>
<reference evidence="3" key="1">
    <citation type="journal article" date="2019" name="Int. J. Syst. Evol. Microbiol.">
        <title>The Global Catalogue of Microorganisms (GCM) 10K type strain sequencing project: providing services to taxonomists for standard genome sequencing and annotation.</title>
        <authorList>
            <consortium name="The Broad Institute Genomics Platform"/>
            <consortium name="The Broad Institute Genome Sequencing Center for Infectious Disease"/>
            <person name="Wu L."/>
            <person name="Ma J."/>
        </authorList>
    </citation>
    <scope>NUCLEOTIDE SEQUENCE [LARGE SCALE GENOMIC DNA]</scope>
    <source>
        <strain evidence="3">CGMCC 4.6946</strain>
    </source>
</reference>
<gene>
    <name evidence="2" type="ORF">ACFPCS_04340</name>
</gene>
<evidence type="ECO:0000313" key="2">
    <source>
        <dbReference type="EMBL" id="MFC4902793.1"/>
    </source>
</evidence>
<evidence type="ECO:0000256" key="1">
    <source>
        <dbReference type="SAM" id="MobiDB-lite"/>
    </source>
</evidence>
<dbReference type="EMBL" id="JBHSIW010000007">
    <property type="protein sequence ID" value="MFC4902793.1"/>
    <property type="molecule type" value="Genomic_DNA"/>
</dbReference>
<keyword evidence="3" id="KW-1185">Reference proteome</keyword>
<comment type="caution">
    <text evidence="2">The sequence shown here is derived from an EMBL/GenBank/DDBJ whole genome shotgun (WGS) entry which is preliminary data.</text>
</comment>
<organism evidence="2 3">
    <name type="scientific">Kocuria oceani</name>
    <dbReference type="NCBI Taxonomy" id="988827"/>
    <lineage>
        <taxon>Bacteria</taxon>
        <taxon>Bacillati</taxon>
        <taxon>Actinomycetota</taxon>
        <taxon>Actinomycetes</taxon>
        <taxon>Micrococcales</taxon>
        <taxon>Micrococcaceae</taxon>
        <taxon>Kocuria</taxon>
    </lineage>
</organism>
<dbReference type="RefSeq" id="WP_047804273.1">
    <property type="nucleotide sequence ID" value="NZ_JARAMH010000001.1"/>
</dbReference>
<proteinExistence type="predicted"/>
<feature type="region of interest" description="Disordered" evidence="1">
    <location>
        <begin position="1"/>
        <end position="71"/>
    </location>
</feature>
<protein>
    <submittedName>
        <fullName evidence="2">Uncharacterized protein</fullName>
    </submittedName>
</protein>
<feature type="compositionally biased region" description="Basic and acidic residues" evidence="1">
    <location>
        <begin position="1"/>
        <end position="12"/>
    </location>
</feature>
<accession>A0ABV9TFS1</accession>
<name>A0ABV9TFS1_9MICC</name>
<dbReference type="Proteomes" id="UP001595797">
    <property type="component" value="Unassembled WGS sequence"/>
</dbReference>